<dbReference type="InterPro" id="IPR036875">
    <property type="entry name" value="Znf_CCHC_sf"/>
</dbReference>
<organism evidence="4 5">
    <name type="scientific">Solanum bulbocastanum</name>
    <name type="common">Wild potato</name>
    <dbReference type="NCBI Taxonomy" id="147425"/>
    <lineage>
        <taxon>Eukaryota</taxon>
        <taxon>Viridiplantae</taxon>
        <taxon>Streptophyta</taxon>
        <taxon>Embryophyta</taxon>
        <taxon>Tracheophyta</taxon>
        <taxon>Spermatophyta</taxon>
        <taxon>Magnoliopsida</taxon>
        <taxon>eudicotyledons</taxon>
        <taxon>Gunneridae</taxon>
        <taxon>Pentapetalae</taxon>
        <taxon>asterids</taxon>
        <taxon>lamiids</taxon>
        <taxon>Solanales</taxon>
        <taxon>Solanaceae</taxon>
        <taxon>Solanoideae</taxon>
        <taxon>Solaneae</taxon>
        <taxon>Solanum</taxon>
    </lineage>
</organism>
<dbReference type="EMBL" id="JBANQN010000011">
    <property type="protein sequence ID" value="KAK6776107.1"/>
    <property type="molecule type" value="Genomic_DNA"/>
</dbReference>
<evidence type="ECO:0000256" key="1">
    <source>
        <dbReference type="PROSITE-ProRule" id="PRU00047"/>
    </source>
</evidence>
<feature type="region of interest" description="Disordered" evidence="2">
    <location>
        <begin position="70"/>
        <end position="97"/>
    </location>
</feature>
<dbReference type="SUPFAM" id="SSF57756">
    <property type="entry name" value="Retrovirus zinc finger-like domains"/>
    <property type="match status" value="1"/>
</dbReference>
<keyword evidence="1" id="KW-0479">Metal-binding</keyword>
<name>A0AAN8SXK9_SOLBU</name>
<dbReference type="Proteomes" id="UP001371456">
    <property type="component" value="Unassembled WGS sequence"/>
</dbReference>
<protein>
    <recommendedName>
        <fullName evidence="3">CCHC-type domain-containing protein</fullName>
    </recommendedName>
</protein>
<evidence type="ECO:0000256" key="2">
    <source>
        <dbReference type="SAM" id="MobiDB-lite"/>
    </source>
</evidence>
<keyword evidence="1" id="KW-0863">Zinc-finger</keyword>
<dbReference type="AlphaFoldDB" id="A0AAN8SXK9"/>
<reference evidence="4 5" key="1">
    <citation type="submission" date="2024-02" db="EMBL/GenBank/DDBJ databases">
        <title>de novo genome assembly of Solanum bulbocastanum strain 11H21.</title>
        <authorList>
            <person name="Hosaka A.J."/>
        </authorList>
    </citation>
    <scope>NUCLEOTIDE SEQUENCE [LARGE SCALE GENOMIC DNA]</scope>
    <source>
        <tissue evidence="4">Young leaves</tissue>
    </source>
</reference>
<proteinExistence type="predicted"/>
<keyword evidence="1" id="KW-0862">Zinc</keyword>
<gene>
    <name evidence="4" type="ORF">RDI58_027108</name>
</gene>
<accession>A0AAN8SXK9</accession>
<evidence type="ECO:0000313" key="4">
    <source>
        <dbReference type="EMBL" id="KAK6776107.1"/>
    </source>
</evidence>
<evidence type="ECO:0000259" key="3">
    <source>
        <dbReference type="PROSITE" id="PS50158"/>
    </source>
</evidence>
<evidence type="ECO:0000313" key="5">
    <source>
        <dbReference type="Proteomes" id="UP001371456"/>
    </source>
</evidence>
<comment type="caution">
    <text evidence="4">The sequence shown here is derived from an EMBL/GenBank/DDBJ whole genome shotgun (WGS) entry which is preliminary data.</text>
</comment>
<sequence>MLWALRMISHDEIACSHAVATIKYKNKHREDYCSAYYSNKNFQDTYAISIEPLPCESTWNIPSHILEEELLPPITRKQPGRPPSNDRKKGFNKGKYKRSKVTCSKCGTSGHNKKTCPKFAYQT</sequence>
<dbReference type="InterPro" id="IPR001878">
    <property type="entry name" value="Znf_CCHC"/>
</dbReference>
<dbReference type="PROSITE" id="PS50158">
    <property type="entry name" value="ZF_CCHC"/>
    <property type="match status" value="1"/>
</dbReference>
<feature type="domain" description="CCHC-type" evidence="3">
    <location>
        <begin position="103"/>
        <end position="118"/>
    </location>
</feature>
<dbReference type="GO" id="GO:0008270">
    <property type="term" value="F:zinc ion binding"/>
    <property type="evidence" value="ECO:0007669"/>
    <property type="project" value="UniProtKB-KW"/>
</dbReference>
<dbReference type="GO" id="GO:0003676">
    <property type="term" value="F:nucleic acid binding"/>
    <property type="evidence" value="ECO:0007669"/>
    <property type="project" value="InterPro"/>
</dbReference>
<keyword evidence="5" id="KW-1185">Reference proteome</keyword>